<evidence type="ECO:0000313" key="3">
    <source>
        <dbReference type="Proteomes" id="UP001597100"/>
    </source>
</evidence>
<organism evidence="2 3">
    <name type="scientific">Salinimicrobium gaetbulicola</name>
    <dbReference type="NCBI Taxonomy" id="999702"/>
    <lineage>
        <taxon>Bacteria</taxon>
        <taxon>Pseudomonadati</taxon>
        <taxon>Bacteroidota</taxon>
        <taxon>Flavobacteriia</taxon>
        <taxon>Flavobacteriales</taxon>
        <taxon>Flavobacteriaceae</taxon>
        <taxon>Salinimicrobium</taxon>
    </lineage>
</organism>
<feature type="transmembrane region" description="Helical" evidence="1">
    <location>
        <begin position="125"/>
        <end position="142"/>
    </location>
</feature>
<feature type="transmembrane region" description="Helical" evidence="1">
    <location>
        <begin position="65"/>
        <end position="83"/>
    </location>
</feature>
<protein>
    <submittedName>
        <fullName evidence="2">Uncharacterized protein</fullName>
    </submittedName>
</protein>
<keyword evidence="1" id="KW-0812">Transmembrane</keyword>
<feature type="transmembrane region" description="Helical" evidence="1">
    <location>
        <begin position="32"/>
        <end position="53"/>
    </location>
</feature>
<keyword evidence="3" id="KW-1185">Reference proteome</keyword>
<comment type="caution">
    <text evidence="2">The sequence shown here is derived from an EMBL/GenBank/DDBJ whole genome shotgun (WGS) entry which is preliminary data.</text>
</comment>
<accession>A0ABW3ID84</accession>
<proteinExistence type="predicted"/>
<evidence type="ECO:0000313" key="2">
    <source>
        <dbReference type="EMBL" id="MFD0976019.1"/>
    </source>
</evidence>
<keyword evidence="1" id="KW-0472">Membrane</keyword>
<reference evidence="3" key="1">
    <citation type="journal article" date="2019" name="Int. J. Syst. Evol. Microbiol.">
        <title>The Global Catalogue of Microorganisms (GCM) 10K type strain sequencing project: providing services to taxonomists for standard genome sequencing and annotation.</title>
        <authorList>
            <consortium name="The Broad Institute Genomics Platform"/>
            <consortium name="The Broad Institute Genome Sequencing Center for Infectious Disease"/>
            <person name="Wu L."/>
            <person name="Ma J."/>
        </authorList>
    </citation>
    <scope>NUCLEOTIDE SEQUENCE [LARGE SCALE GENOMIC DNA]</scope>
    <source>
        <strain evidence="3">CCUG 60898</strain>
    </source>
</reference>
<dbReference type="EMBL" id="JBHTJP010000032">
    <property type="protein sequence ID" value="MFD0976019.1"/>
    <property type="molecule type" value="Genomic_DNA"/>
</dbReference>
<evidence type="ECO:0000256" key="1">
    <source>
        <dbReference type="SAM" id="Phobius"/>
    </source>
</evidence>
<dbReference type="Proteomes" id="UP001597100">
    <property type="component" value="Unassembled WGS sequence"/>
</dbReference>
<keyword evidence="1" id="KW-1133">Transmembrane helix</keyword>
<name>A0ABW3ID84_9FLAO</name>
<feature type="transmembrane region" description="Helical" evidence="1">
    <location>
        <begin position="89"/>
        <end position="105"/>
    </location>
</feature>
<gene>
    <name evidence="2" type="ORF">ACFQ1G_04365</name>
</gene>
<sequence>MSEQQQNSDLESQNTETFNSQPEIPELYSKNLILVFAIVFSTLFAAVLLILNLRSLSKRNAGLQVLIFTILYLIATGIVIQSFNLQPGLTVIANVIGAAILNEYFWNKHIGSDLEYKKKGWMKPLMIALLIALSVFFLLMMSM</sequence>
<dbReference type="RefSeq" id="WP_380737052.1">
    <property type="nucleotide sequence ID" value="NZ_JBHTJP010000032.1"/>
</dbReference>